<name>A0A7C4B8Z6_THEPE</name>
<dbReference type="PROSITE" id="PS51371">
    <property type="entry name" value="CBS"/>
    <property type="match status" value="1"/>
</dbReference>
<dbReference type="InterPro" id="IPR046342">
    <property type="entry name" value="CBS_dom_sf"/>
</dbReference>
<protein>
    <submittedName>
        <fullName evidence="4">CBS domain-containing protein</fullName>
    </submittedName>
</protein>
<dbReference type="InterPro" id="IPR036567">
    <property type="entry name" value="RHF-like"/>
</dbReference>
<dbReference type="Gene3D" id="3.30.160.100">
    <property type="entry name" value="Ribosome hibernation promotion factor-like"/>
    <property type="match status" value="1"/>
</dbReference>
<dbReference type="EMBL" id="DTFI01000070">
    <property type="protein sequence ID" value="HGI43203.1"/>
    <property type="molecule type" value="Genomic_DNA"/>
</dbReference>
<reference evidence="4" key="1">
    <citation type="journal article" date="2020" name="mSystems">
        <title>Genome- and Community-Level Interaction Insights into Carbon Utilization and Element Cycling Functions of Hydrothermarchaeota in Hydrothermal Sediment.</title>
        <authorList>
            <person name="Zhou Z."/>
            <person name="Liu Y."/>
            <person name="Xu W."/>
            <person name="Pan J."/>
            <person name="Luo Z.H."/>
            <person name="Li M."/>
        </authorList>
    </citation>
    <scope>NUCLEOTIDE SEQUENCE [LARGE SCALE GENOMIC DNA]</scope>
    <source>
        <strain evidence="4">SpSt-735</strain>
    </source>
</reference>
<dbReference type="PANTHER" id="PTHR43080">
    <property type="entry name" value="CBS DOMAIN-CONTAINING PROTEIN CBSX3, MITOCHONDRIAL"/>
    <property type="match status" value="1"/>
</dbReference>
<dbReference type="InterPro" id="IPR051257">
    <property type="entry name" value="Diverse_CBS-Domain"/>
</dbReference>
<evidence type="ECO:0000256" key="1">
    <source>
        <dbReference type="ARBA" id="ARBA00023122"/>
    </source>
</evidence>
<sequence>MQQASFLRVEPAGLDTPVSVIASRMWELEAPVIPVVDPESKLAGVVSIFTLLRSRLQPGTKAKSVLEKAPAVEDPSDLLGAARLFVKTGLPGLPVVREGRVEGVISARVVLRGLSLRSTAPSKYLMHQLQPLSPEDSVEKARKLAAEVGLRIVPVAREGRLEGVVRVYDLVNFLYSTPLRREKLGEVRGDVEYFLDQPVKKIAVPYQRVVRVDAPPGPDDIAEGAVVVDESGRVTGVISPYLLLRRLFPAVEEAALPVRIEGLDEKVDLISQRLVVRKCAETARDISRRARLLSFNVVVKPRERGGERRRYEVTATVKLDVDVFAASAEGWDLVTTVYDAVDAVYRSFSKAKDRSRDRRIDLARLRKRSGS</sequence>
<feature type="domain" description="CBS" evidence="3">
    <location>
        <begin position="125"/>
        <end position="182"/>
    </location>
</feature>
<accession>A0A7C4B8Z6</accession>
<keyword evidence="1 2" id="KW-0129">CBS domain</keyword>
<dbReference type="SUPFAM" id="SSF54631">
    <property type="entry name" value="CBS-domain pair"/>
    <property type="match status" value="2"/>
</dbReference>
<dbReference type="InterPro" id="IPR000644">
    <property type="entry name" value="CBS_dom"/>
</dbReference>
<dbReference type="Gene3D" id="3.10.580.10">
    <property type="entry name" value="CBS-domain"/>
    <property type="match status" value="2"/>
</dbReference>
<dbReference type="SUPFAM" id="SSF69754">
    <property type="entry name" value="Ribosome binding protein Y (YfiA homologue)"/>
    <property type="match status" value="1"/>
</dbReference>
<dbReference type="PANTHER" id="PTHR43080:SF2">
    <property type="entry name" value="CBS DOMAIN-CONTAINING PROTEIN"/>
    <property type="match status" value="1"/>
</dbReference>
<evidence type="ECO:0000256" key="2">
    <source>
        <dbReference type="PROSITE-ProRule" id="PRU00703"/>
    </source>
</evidence>
<dbReference type="CDD" id="cd02205">
    <property type="entry name" value="CBS_pair_SF"/>
    <property type="match status" value="2"/>
</dbReference>
<dbReference type="Pfam" id="PF00571">
    <property type="entry name" value="CBS"/>
    <property type="match status" value="2"/>
</dbReference>
<proteinExistence type="predicted"/>
<evidence type="ECO:0000259" key="3">
    <source>
        <dbReference type="PROSITE" id="PS51371"/>
    </source>
</evidence>
<dbReference type="AlphaFoldDB" id="A0A7C4B8Z6"/>
<gene>
    <name evidence="4" type="ORF">ENV17_02300</name>
</gene>
<comment type="caution">
    <text evidence="4">The sequence shown here is derived from an EMBL/GenBank/DDBJ whole genome shotgun (WGS) entry which is preliminary data.</text>
</comment>
<organism evidence="4">
    <name type="scientific">Thermofilum pendens</name>
    <dbReference type="NCBI Taxonomy" id="2269"/>
    <lineage>
        <taxon>Archaea</taxon>
        <taxon>Thermoproteota</taxon>
        <taxon>Thermoprotei</taxon>
        <taxon>Thermofilales</taxon>
        <taxon>Thermofilaceae</taxon>
        <taxon>Thermofilum</taxon>
    </lineage>
</organism>
<evidence type="ECO:0000313" key="4">
    <source>
        <dbReference type="EMBL" id="HGI43203.1"/>
    </source>
</evidence>